<dbReference type="Gene3D" id="3.90.226.10">
    <property type="entry name" value="2-enoyl-CoA Hydratase, Chain A, domain 1"/>
    <property type="match status" value="1"/>
</dbReference>
<dbReference type="AlphaFoldDB" id="A0A285EM49"/>
<evidence type="ECO:0000313" key="4">
    <source>
        <dbReference type="EMBL" id="SNX99254.1"/>
    </source>
</evidence>
<feature type="compositionally biased region" description="Pro residues" evidence="3">
    <location>
        <begin position="7"/>
        <end position="44"/>
    </location>
</feature>
<dbReference type="SUPFAM" id="SSF52096">
    <property type="entry name" value="ClpP/crotonase"/>
    <property type="match status" value="1"/>
</dbReference>
<keyword evidence="4" id="KW-0645">Protease</keyword>
<evidence type="ECO:0000256" key="3">
    <source>
        <dbReference type="SAM" id="MobiDB-lite"/>
    </source>
</evidence>
<dbReference type="PANTHER" id="PTHR10381:SF11">
    <property type="entry name" value="ATP-DEPENDENT CLP PROTEASE PROTEOLYTIC SUBUNIT, MITOCHONDRIAL"/>
    <property type="match status" value="1"/>
</dbReference>
<evidence type="ECO:0000256" key="2">
    <source>
        <dbReference type="RuleBase" id="RU003567"/>
    </source>
</evidence>
<dbReference type="EMBL" id="OBDO01000016">
    <property type="protein sequence ID" value="SNX99254.1"/>
    <property type="molecule type" value="Genomic_DNA"/>
</dbReference>
<dbReference type="GO" id="GO:0009368">
    <property type="term" value="C:endopeptidase Clp complex"/>
    <property type="evidence" value="ECO:0007669"/>
    <property type="project" value="TreeGrafter"/>
</dbReference>
<dbReference type="GO" id="GO:0051117">
    <property type="term" value="F:ATPase binding"/>
    <property type="evidence" value="ECO:0007669"/>
    <property type="project" value="TreeGrafter"/>
</dbReference>
<protein>
    <recommendedName>
        <fullName evidence="2">ATP-dependent Clp protease proteolytic subunit</fullName>
    </recommendedName>
</protein>
<evidence type="ECO:0000313" key="5">
    <source>
        <dbReference type="Proteomes" id="UP000219514"/>
    </source>
</evidence>
<dbReference type="GO" id="GO:0004252">
    <property type="term" value="F:serine-type endopeptidase activity"/>
    <property type="evidence" value="ECO:0007669"/>
    <property type="project" value="InterPro"/>
</dbReference>
<name>A0A285EM49_9ACTN</name>
<dbReference type="PANTHER" id="PTHR10381">
    <property type="entry name" value="ATP-DEPENDENT CLP PROTEASE PROTEOLYTIC SUBUNIT"/>
    <property type="match status" value="1"/>
</dbReference>
<evidence type="ECO:0000256" key="1">
    <source>
        <dbReference type="ARBA" id="ARBA00007039"/>
    </source>
</evidence>
<feature type="region of interest" description="Disordered" evidence="3">
    <location>
        <begin position="1"/>
        <end position="50"/>
    </location>
</feature>
<sequence>MSRPMGTWPPVPPGPPDPPFPPRPPDWPRTPWSPEPRPPAPAPAPSSASATVVVDTTDWLAERLLQQRVVVLSGHLDAEVANRTVAELALLDASGDEPVRLQLSGVGADLDAALTLVDALDLMGVPVHATLLGTLTGPAVAVLAVADRRVAGAHATVHLCEPRAPRGLPGREVEAWAAEHARQLHRLHERLAEACRRPVEQVAADLRAGTLLDVPEARAYGLLDAAEPAR</sequence>
<proteinExistence type="inferred from homology"/>
<gene>
    <name evidence="4" type="ORF">SAMN06893097_11646</name>
</gene>
<keyword evidence="5" id="KW-1185">Reference proteome</keyword>
<dbReference type="InterPro" id="IPR029045">
    <property type="entry name" value="ClpP/crotonase-like_dom_sf"/>
</dbReference>
<dbReference type="GO" id="GO:0006515">
    <property type="term" value="P:protein quality control for misfolded or incompletely synthesized proteins"/>
    <property type="evidence" value="ECO:0007669"/>
    <property type="project" value="TreeGrafter"/>
</dbReference>
<dbReference type="Proteomes" id="UP000219514">
    <property type="component" value="Unassembled WGS sequence"/>
</dbReference>
<accession>A0A285EM49</accession>
<organism evidence="4 5">
    <name type="scientific">Geodermatophilus sabuli</name>
    <dbReference type="NCBI Taxonomy" id="1564158"/>
    <lineage>
        <taxon>Bacteria</taxon>
        <taxon>Bacillati</taxon>
        <taxon>Actinomycetota</taxon>
        <taxon>Actinomycetes</taxon>
        <taxon>Geodermatophilales</taxon>
        <taxon>Geodermatophilaceae</taxon>
        <taxon>Geodermatophilus</taxon>
    </lineage>
</organism>
<dbReference type="InterPro" id="IPR023562">
    <property type="entry name" value="ClpP/TepA"/>
</dbReference>
<keyword evidence="4" id="KW-0378">Hydrolase</keyword>
<reference evidence="4 5" key="1">
    <citation type="submission" date="2017-09" db="EMBL/GenBank/DDBJ databases">
        <authorList>
            <person name="Ehlers B."/>
            <person name="Leendertz F.H."/>
        </authorList>
    </citation>
    <scope>NUCLEOTIDE SEQUENCE [LARGE SCALE GENOMIC DNA]</scope>
    <source>
        <strain evidence="4 5">DSM 46844</strain>
    </source>
</reference>
<dbReference type="RefSeq" id="WP_216359922.1">
    <property type="nucleotide sequence ID" value="NZ_JACHXB010000009.1"/>
</dbReference>
<comment type="similarity">
    <text evidence="1 2">Belongs to the peptidase S14 family.</text>
</comment>
<dbReference type="PRINTS" id="PR00127">
    <property type="entry name" value="CLPPROTEASEP"/>
</dbReference>
<dbReference type="Pfam" id="PF00574">
    <property type="entry name" value="CLP_protease"/>
    <property type="match status" value="1"/>
</dbReference>
<dbReference type="InterPro" id="IPR001907">
    <property type="entry name" value="ClpP"/>
</dbReference>
<dbReference type="GO" id="GO:0004176">
    <property type="term" value="F:ATP-dependent peptidase activity"/>
    <property type="evidence" value="ECO:0007669"/>
    <property type="project" value="InterPro"/>
</dbReference>